<accession>A0A8J2KMN5</accession>
<protein>
    <submittedName>
        <fullName evidence="1">Uncharacterized protein</fullName>
    </submittedName>
</protein>
<dbReference type="EMBL" id="CAJVCH010442096">
    <property type="protein sequence ID" value="CAG7819202.1"/>
    <property type="molecule type" value="Genomic_DNA"/>
</dbReference>
<dbReference type="AlphaFoldDB" id="A0A8J2KMN5"/>
<proteinExistence type="predicted"/>
<dbReference type="Proteomes" id="UP000708208">
    <property type="component" value="Unassembled WGS sequence"/>
</dbReference>
<feature type="non-terminal residue" evidence="1">
    <location>
        <position position="1"/>
    </location>
</feature>
<evidence type="ECO:0000313" key="2">
    <source>
        <dbReference type="Proteomes" id="UP000708208"/>
    </source>
</evidence>
<sequence>NMSAENISMYCPRCQLIFIDFTSLEKHLSECYEIPEVPIGPLAAGEPIPRVKEEPQPGPSWCVEGVQVLSELVHIKGREEGAFK</sequence>
<organism evidence="1 2">
    <name type="scientific">Allacma fusca</name>
    <dbReference type="NCBI Taxonomy" id="39272"/>
    <lineage>
        <taxon>Eukaryota</taxon>
        <taxon>Metazoa</taxon>
        <taxon>Ecdysozoa</taxon>
        <taxon>Arthropoda</taxon>
        <taxon>Hexapoda</taxon>
        <taxon>Collembola</taxon>
        <taxon>Symphypleona</taxon>
        <taxon>Sminthuridae</taxon>
        <taxon>Allacma</taxon>
    </lineage>
</organism>
<evidence type="ECO:0000313" key="1">
    <source>
        <dbReference type="EMBL" id="CAG7819202.1"/>
    </source>
</evidence>
<reference evidence="1" key="1">
    <citation type="submission" date="2021-06" db="EMBL/GenBank/DDBJ databases">
        <authorList>
            <person name="Hodson N. C."/>
            <person name="Mongue J. A."/>
            <person name="Jaron S. K."/>
        </authorList>
    </citation>
    <scope>NUCLEOTIDE SEQUENCE</scope>
</reference>
<keyword evidence="2" id="KW-1185">Reference proteome</keyword>
<comment type="caution">
    <text evidence="1">The sequence shown here is derived from an EMBL/GenBank/DDBJ whole genome shotgun (WGS) entry which is preliminary data.</text>
</comment>
<name>A0A8J2KMN5_9HEXA</name>
<gene>
    <name evidence="1" type="ORF">AFUS01_LOCUS29664</name>
</gene>